<comment type="caution">
    <text evidence="1">The sequence shown here is derived from an EMBL/GenBank/DDBJ whole genome shotgun (WGS) entry which is preliminary data.</text>
</comment>
<evidence type="ECO:0000313" key="2">
    <source>
        <dbReference type="Proteomes" id="UP000823914"/>
    </source>
</evidence>
<gene>
    <name evidence="1" type="ORF">IAA16_04730</name>
</gene>
<evidence type="ECO:0000313" key="1">
    <source>
        <dbReference type="EMBL" id="MBU3849851.1"/>
    </source>
</evidence>
<dbReference type="EMBL" id="JAHLFV010000114">
    <property type="protein sequence ID" value="MBU3849851.1"/>
    <property type="molecule type" value="Genomic_DNA"/>
</dbReference>
<accession>A0A9E2L3B2</accession>
<name>A0A9E2L3B2_9SPIR</name>
<sequence>MEIETYKWDYTYEWELDKLKELGKQGWEICGSYVSGNSYGTNTAIILKRPCGKVRIVTRDQAQNNGYENER</sequence>
<organism evidence="1 2">
    <name type="scientific">Candidatus Treponema excrementipullorum</name>
    <dbReference type="NCBI Taxonomy" id="2838768"/>
    <lineage>
        <taxon>Bacteria</taxon>
        <taxon>Pseudomonadati</taxon>
        <taxon>Spirochaetota</taxon>
        <taxon>Spirochaetia</taxon>
        <taxon>Spirochaetales</taxon>
        <taxon>Treponemataceae</taxon>
        <taxon>Treponema</taxon>
    </lineage>
</organism>
<proteinExistence type="predicted"/>
<reference evidence="1" key="2">
    <citation type="submission" date="2021-04" db="EMBL/GenBank/DDBJ databases">
        <authorList>
            <person name="Gilroy R."/>
        </authorList>
    </citation>
    <scope>NUCLEOTIDE SEQUENCE</scope>
    <source>
        <strain evidence="1">Gambia15-2214</strain>
    </source>
</reference>
<dbReference type="AlphaFoldDB" id="A0A9E2L3B2"/>
<evidence type="ECO:0008006" key="3">
    <source>
        <dbReference type="Google" id="ProtNLM"/>
    </source>
</evidence>
<dbReference type="Proteomes" id="UP000823914">
    <property type="component" value="Unassembled WGS sequence"/>
</dbReference>
<protein>
    <recommendedName>
        <fullName evidence="3">DUF4177 domain-containing protein</fullName>
    </recommendedName>
</protein>
<reference evidence="1" key="1">
    <citation type="journal article" date="2021" name="PeerJ">
        <title>Extensive microbial diversity within the chicken gut microbiome revealed by metagenomics and culture.</title>
        <authorList>
            <person name="Gilroy R."/>
            <person name="Ravi A."/>
            <person name="Getino M."/>
            <person name="Pursley I."/>
            <person name="Horton D.L."/>
            <person name="Alikhan N.F."/>
            <person name="Baker D."/>
            <person name="Gharbi K."/>
            <person name="Hall N."/>
            <person name="Watson M."/>
            <person name="Adriaenssens E.M."/>
            <person name="Foster-Nyarko E."/>
            <person name="Jarju S."/>
            <person name="Secka A."/>
            <person name="Antonio M."/>
            <person name="Oren A."/>
            <person name="Chaudhuri R.R."/>
            <person name="La Ragione R."/>
            <person name="Hildebrand F."/>
            <person name="Pallen M.J."/>
        </authorList>
    </citation>
    <scope>NUCLEOTIDE SEQUENCE</scope>
    <source>
        <strain evidence="1">Gambia15-2214</strain>
    </source>
</reference>